<dbReference type="Proteomes" id="UP001465755">
    <property type="component" value="Unassembled WGS sequence"/>
</dbReference>
<proteinExistence type="predicted"/>
<comment type="caution">
    <text evidence="2">The sequence shown here is derived from an EMBL/GenBank/DDBJ whole genome shotgun (WGS) entry which is preliminary data.</text>
</comment>
<feature type="compositionally biased region" description="Basic and acidic residues" evidence="1">
    <location>
        <begin position="299"/>
        <end position="315"/>
    </location>
</feature>
<feature type="region of interest" description="Disordered" evidence="1">
    <location>
        <begin position="296"/>
        <end position="315"/>
    </location>
</feature>
<feature type="region of interest" description="Disordered" evidence="1">
    <location>
        <begin position="29"/>
        <end position="146"/>
    </location>
</feature>
<feature type="compositionally biased region" description="Polar residues" evidence="1">
    <location>
        <begin position="43"/>
        <end position="59"/>
    </location>
</feature>
<evidence type="ECO:0000256" key="1">
    <source>
        <dbReference type="SAM" id="MobiDB-lite"/>
    </source>
</evidence>
<sequence length="714" mass="75093">MGGFFDDDFQVDDDDFESLVNRAIQNSRKAAAVENGAGVPPVTGSTAPQAGVNHSTRGPSSGVGAYGRQDPLPVVSRSSAAQQPQRGSSFSNLPSGHTGPRPPAQYSRQDAVGPRPAAEPRYPSAASRAPQSASAPQPAAQTGSQQGFAGSLTALQQQIRPVSSLQTEQHRQPPAPAPAASLAASSTVIADPLIHAQLCGTVSCQSVALSTRLQQELKDRAALQDQLNAQMGSNSLLRSQAERLERELQEQQRRGSGYTASASSRPQGRPGAGANPLAEFQLAEQAKQVETLQQQLAFHEQEAESARRANADRDERLRRAEAQQGHLHEELRKAEAAHAQLQAELEDAHRERRERALAASTSHATDSGAHSVGKGGTRVAAPAPLPRATPSKGEAGVSEAGGQGASVAAHEQLRGGSTLSTGLSESSAATCAWQRLWAECSHSLPILLAGPAEAHMPKDDADRGPAAAQAALSPTAALHHMGEQSSGPRLTHLLFRDLQPVPEAQGGILAPPQNAQGLLRPLVRWLLGHGPPHKGPRLTDQLAALLYLAVQNCSGSGGHCGLLSPRQRHLGKAGRSLREARQQSQWLRCAQEVLVLLRALAADASLGEACLRDLAASPPTLRRLLVTLARLTQWRCPAQDRSWIEGDSAIAPALMAPWAAAYVVSGGSASVPCSASSGDHEIDAGALVSWPRIALLASSLHQRIVHYIGRAAVT</sequence>
<organism evidence="2 3">
    <name type="scientific">Symbiochloris irregularis</name>
    <dbReference type="NCBI Taxonomy" id="706552"/>
    <lineage>
        <taxon>Eukaryota</taxon>
        <taxon>Viridiplantae</taxon>
        <taxon>Chlorophyta</taxon>
        <taxon>core chlorophytes</taxon>
        <taxon>Trebouxiophyceae</taxon>
        <taxon>Trebouxiales</taxon>
        <taxon>Trebouxiaceae</taxon>
        <taxon>Symbiochloris</taxon>
    </lineage>
</organism>
<feature type="compositionally biased region" description="Polar residues" evidence="1">
    <location>
        <begin position="76"/>
        <end position="95"/>
    </location>
</feature>
<feature type="compositionally biased region" description="Low complexity" evidence="1">
    <location>
        <begin position="114"/>
        <end position="141"/>
    </location>
</feature>
<gene>
    <name evidence="2" type="ORF">WJX73_007291</name>
</gene>
<dbReference type="EMBL" id="JALJOQ010000109">
    <property type="protein sequence ID" value="KAK9797087.1"/>
    <property type="molecule type" value="Genomic_DNA"/>
</dbReference>
<feature type="region of interest" description="Disordered" evidence="1">
    <location>
        <begin position="245"/>
        <end position="275"/>
    </location>
</feature>
<dbReference type="AlphaFoldDB" id="A0AAW1NWF1"/>
<reference evidence="2 3" key="1">
    <citation type="journal article" date="2024" name="Nat. Commun.">
        <title>Phylogenomics reveals the evolutionary origins of lichenization in chlorophyte algae.</title>
        <authorList>
            <person name="Puginier C."/>
            <person name="Libourel C."/>
            <person name="Otte J."/>
            <person name="Skaloud P."/>
            <person name="Haon M."/>
            <person name="Grisel S."/>
            <person name="Petersen M."/>
            <person name="Berrin J.G."/>
            <person name="Delaux P.M."/>
            <person name="Dal Grande F."/>
            <person name="Keller J."/>
        </authorList>
    </citation>
    <scope>NUCLEOTIDE SEQUENCE [LARGE SCALE GENOMIC DNA]</scope>
    <source>
        <strain evidence="2 3">SAG 2036</strain>
    </source>
</reference>
<feature type="compositionally biased region" description="Basic and acidic residues" evidence="1">
    <location>
        <begin position="346"/>
        <end position="356"/>
    </location>
</feature>
<name>A0AAW1NWF1_9CHLO</name>
<evidence type="ECO:0000313" key="3">
    <source>
        <dbReference type="Proteomes" id="UP001465755"/>
    </source>
</evidence>
<accession>A0AAW1NWF1</accession>
<evidence type="ECO:0000313" key="2">
    <source>
        <dbReference type="EMBL" id="KAK9797087.1"/>
    </source>
</evidence>
<feature type="region of interest" description="Disordered" evidence="1">
    <location>
        <begin position="345"/>
        <end position="409"/>
    </location>
</feature>
<keyword evidence="3" id="KW-1185">Reference proteome</keyword>
<protein>
    <submittedName>
        <fullName evidence="2">Uncharacterized protein</fullName>
    </submittedName>
</protein>